<comment type="subcellular location">
    <subcellularLocation>
        <location evidence="1">Membrane</location>
        <topology evidence="1">Multi-pass membrane protein</topology>
    </subcellularLocation>
</comment>
<name>A0A8J4E4Q1_9ACTN</name>
<feature type="region of interest" description="Disordered" evidence="5">
    <location>
        <begin position="1"/>
        <end position="173"/>
    </location>
</feature>
<dbReference type="AlphaFoldDB" id="A0A8J4E4Q1"/>
<comment type="caution">
    <text evidence="7">The sequence shown here is derived from an EMBL/GenBank/DDBJ whole genome shotgun (WGS) entry which is preliminary data.</text>
</comment>
<feature type="transmembrane region" description="Helical" evidence="6">
    <location>
        <begin position="278"/>
        <end position="297"/>
    </location>
</feature>
<feature type="compositionally biased region" description="Gly residues" evidence="5">
    <location>
        <begin position="179"/>
        <end position="191"/>
    </location>
</feature>
<evidence type="ECO:0000256" key="4">
    <source>
        <dbReference type="ARBA" id="ARBA00023136"/>
    </source>
</evidence>
<feature type="compositionally biased region" description="Low complexity" evidence="5">
    <location>
        <begin position="34"/>
        <end position="52"/>
    </location>
</feature>
<feature type="transmembrane region" description="Helical" evidence="6">
    <location>
        <begin position="210"/>
        <end position="237"/>
    </location>
</feature>
<feature type="transmembrane region" description="Helical" evidence="6">
    <location>
        <begin position="249"/>
        <end position="272"/>
    </location>
</feature>
<feature type="compositionally biased region" description="Low complexity" evidence="5">
    <location>
        <begin position="98"/>
        <end position="151"/>
    </location>
</feature>
<evidence type="ECO:0000256" key="1">
    <source>
        <dbReference type="ARBA" id="ARBA00004141"/>
    </source>
</evidence>
<sequence>MRQSYRGGMTEPPRPGGDPGQDPAAPSSSPYTVPGETPGSGYSPPTTPAPSSGAGGGYSMPGGSDYTPPAPSSGGGYTTPATSGGDSGYAPPESGGYAQPSSGAGYAPPPSSGAGYAPPSSGAGYAPPSSGAGYAPPSSGAGYPGQASGAGHTYPSEQAYNQQPGPAYGAAYGGQPGGYGVQPGYGPQPGGYGPPPQGYPTNDDKTYALIAHWGGVAGVFLGGGALGWVGPLIAYMAKGTQSPVVRAHAVTALNFHITWAGAYVASIILAIVTCGVLFFVPMLVFLVPLIFGIIGGIKATNGEYYQYPMAIPMIK</sequence>
<dbReference type="Pfam" id="PF09685">
    <property type="entry name" value="MamF_MmsF"/>
    <property type="match status" value="1"/>
</dbReference>
<gene>
    <name evidence="7" type="ORF">Vau01_088450</name>
</gene>
<evidence type="ECO:0000256" key="6">
    <source>
        <dbReference type="SAM" id="Phobius"/>
    </source>
</evidence>
<evidence type="ECO:0000256" key="2">
    <source>
        <dbReference type="ARBA" id="ARBA00022692"/>
    </source>
</evidence>
<reference evidence="7" key="1">
    <citation type="submission" date="2021-01" db="EMBL/GenBank/DDBJ databases">
        <title>Whole genome shotgun sequence of Virgisporangium aurantiacum NBRC 16421.</title>
        <authorList>
            <person name="Komaki H."/>
            <person name="Tamura T."/>
        </authorList>
    </citation>
    <scope>NUCLEOTIDE SEQUENCE</scope>
    <source>
        <strain evidence="7">NBRC 16421</strain>
    </source>
</reference>
<evidence type="ECO:0008006" key="9">
    <source>
        <dbReference type="Google" id="ProtNLM"/>
    </source>
</evidence>
<keyword evidence="4 6" id="KW-0472">Membrane</keyword>
<evidence type="ECO:0000313" key="8">
    <source>
        <dbReference type="Proteomes" id="UP000612585"/>
    </source>
</evidence>
<dbReference type="InterPro" id="IPR019109">
    <property type="entry name" value="MamF_MmsF"/>
</dbReference>
<protein>
    <recommendedName>
        <fullName evidence="9">DUF4870 domain-containing protein</fullName>
    </recommendedName>
</protein>
<keyword evidence="3 6" id="KW-1133">Transmembrane helix</keyword>
<accession>A0A8J4E4Q1</accession>
<organism evidence="7 8">
    <name type="scientific">Virgisporangium aurantiacum</name>
    <dbReference type="NCBI Taxonomy" id="175570"/>
    <lineage>
        <taxon>Bacteria</taxon>
        <taxon>Bacillati</taxon>
        <taxon>Actinomycetota</taxon>
        <taxon>Actinomycetes</taxon>
        <taxon>Micromonosporales</taxon>
        <taxon>Micromonosporaceae</taxon>
        <taxon>Virgisporangium</taxon>
    </lineage>
</organism>
<dbReference type="EMBL" id="BOPG01000065">
    <property type="protein sequence ID" value="GIJ61329.1"/>
    <property type="molecule type" value="Genomic_DNA"/>
</dbReference>
<proteinExistence type="predicted"/>
<keyword evidence="8" id="KW-1185">Reference proteome</keyword>
<dbReference type="Proteomes" id="UP000612585">
    <property type="component" value="Unassembled WGS sequence"/>
</dbReference>
<feature type="region of interest" description="Disordered" evidence="5">
    <location>
        <begin position="179"/>
        <end position="198"/>
    </location>
</feature>
<evidence type="ECO:0000256" key="3">
    <source>
        <dbReference type="ARBA" id="ARBA00022989"/>
    </source>
</evidence>
<keyword evidence="2 6" id="KW-0812">Transmembrane</keyword>
<evidence type="ECO:0000256" key="5">
    <source>
        <dbReference type="SAM" id="MobiDB-lite"/>
    </source>
</evidence>
<evidence type="ECO:0000313" key="7">
    <source>
        <dbReference type="EMBL" id="GIJ61329.1"/>
    </source>
</evidence>